<dbReference type="AlphaFoldDB" id="A0A0N4VNN9"/>
<dbReference type="WBParaSite" id="EVEC_0001260701-mRNA-1">
    <property type="protein sequence ID" value="EVEC_0001260701-mRNA-1"/>
    <property type="gene ID" value="EVEC_0001260701"/>
</dbReference>
<dbReference type="EMBL" id="UXUI01012695">
    <property type="protein sequence ID" value="VDD97034.1"/>
    <property type="molecule type" value="Genomic_DNA"/>
</dbReference>
<gene>
    <name evidence="2" type="ORF">EVEC_LOCUS11785</name>
</gene>
<reference evidence="2 3" key="2">
    <citation type="submission" date="2018-10" db="EMBL/GenBank/DDBJ databases">
        <authorList>
            <consortium name="Pathogen Informatics"/>
        </authorList>
    </citation>
    <scope>NUCLEOTIDE SEQUENCE [LARGE SCALE GENOMIC DNA]</scope>
</reference>
<name>A0A0N4VNN9_ENTVE</name>
<protein>
    <submittedName>
        <fullName evidence="2 4">Uncharacterized protein</fullName>
    </submittedName>
</protein>
<feature type="compositionally biased region" description="Polar residues" evidence="1">
    <location>
        <begin position="58"/>
        <end position="74"/>
    </location>
</feature>
<dbReference type="Proteomes" id="UP000274131">
    <property type="component" value="Unassembled WGS sequence"/>
</dbReference>
<keyword evidence="3" id="KW-1185">Reference proteome</keyword>
<proteinExistence type="predicted"/>
<accession>A0A0N4VNN9</accession>
<feature type="region of interest" description="Disordered" evidence="1">
    <location>
        <begin position="46"/>
        <end position="85"/>
    </location>
</feature>
<sequence length="108" mass="11827">MAFMPSFSEAASGERGVRSIKRSPNLNAQLRDQRVSVCFWPEASSSEREIGSTKHSHNTNAQLSDPRTSLSSTRGADCVGRASSSSKYFSDADVEKTNRVRLVRAQCS</sequence>
<evidence type="ECO:0000256" key="1">
    <source>
        <dbReference type="SAM" id="MobiDB-lite"/>
    </source>
</evidence>
<evidence type="ECO:0000313" key="3">
    <source>
        <dbReference type="Proteomes" id="UP000274131"/>
    </source>
</evidence>
<evidence type="ECO:0000313" key="4">
    <source>
        <dbReference type="WBParaSite" id="EVEC_0001260701-mRNA-1"/>
    </source>
</evidence>
<reference evidence="4" key="1">
    <citation type="submission" date="2017-02" db="UniProtKB">
        <authorList>
            <consortium name="WormBaseParasite"/>
        </authorList>
    </citation>
    <scope>IDENTIFICATION</scope>
</reference>
<evidence type="ECO:0000313" key="2">
    <source>
        <dbReference type="EMBL" id="VDD97034.1"/>
    </source>
</evidence>
<organism evidence="4">
    <name type="scientific">Enterobius vermicularis</name>
    <name type="common">Human pinworm</name>
    <dbReference type="NCBI Taxonomy" id="51028"/>
    <lineage>
        <taxon>Eukaryota</taxon>
        <taxon>Metazoa</taxon>
        <taxon>Ecdysozoa</taxon>
        <taxon>Nematoda</taxon>
        <taxon>Chromadorea</taxon>
        <taxon>Rhabditida</taxon>
        <taxon>Spirurina</taxon>
        <taxon>Oxyuridomorpha</taxon>
        <taxon>Oxyuroidea</taxon>
        <taxon>Oxyuridae</taxon>
        <taxon>Enterobius</taxon>
    </lineage>
</organism>